<dbReference type="InterPro" id="IPR050109">
    <property type="entry name" value="HTH-type_TetR-like_transc_reg"/>
</dbReference>
<keyword evidence="3" id="KW-0804">Transcription</keyword>
<sequence>MNRDSAKKIPVPRLRARLKEATTEAIRAAAEEVLGEQGFGARMEDIAERAGVSVGTLYNHFEDRTALLRELLRTRREALLEKLDAVVAEVEGRPFREQLQALLSVVFAHFREHSRFFALAMQSEALRGPIVPAQGGTIVELTARVEQLVRRGVAAGEVRREGSEFHASLLVGMVRALLLRAAEAKRSDELQRGADVLLQVFLKGIEV</sequence>
<dbReference type="Pfam" id="PF00440">
    <property type="entry name" value="TetR_N"/>
    <property type="match status" value="1"/>
</dbReference>
<reference evidence="6 7" key="2">
    <citation type="submission" date="2016-12" db="EMBL/GenBank/DDBJ databases">
        <title>Draft Genome Sequence of Cystobacter ferrugineus Strain Cbfe23.</title>
        <authorList>
            <person name="Akbar S."/>
            <person name="Dowd S.E."/>
            <person name="Stevens D.C."/>
        </authorList>
    </citation>
    <scope>NUCLEOTIDE SEQUENCE [LARGE SCALE GENOMIC DNA]</scope>
    <source>
        <strain evidence="6 7">Cbfe23</strain>
    </source>
</reference>
<accession>A0A1L9BFK0</accession>
<evidence type="ECO:0000256" key="4">
    <source>
        <dbReference type="PROSITE-ProRule" id="PRU00335"/>
    </source>
</evidence>
<evidence type="ECO:0000259" key="5">
    <source>
        <dbReference type="PROSITE" id="PS50977"/>
    </source>
</evidence>
<dbReference type="Proteomes" id="UP000182229">
    <property type="component" value="Unassembled WGS sequence"/>
</dbReference>
<dbReference type="Gene3D" id="1.10.357.10">
    <property type="entry name" value="Tetracycline Repressor, domain 2"/>
    <property type="match status" value="1"/>
</dbReference>
<dbReference type="RefSeq" id="WP_071897474.1">
    <property type="nucleotide sequence ID" value="NZ_MPIN01000002.1"/>
</dbReference>
<dbReference type="PANTHER" id="PTHR30055">
    <property type="entry name" value="HTH-TYPE TRANSCRIPTIONAL REGULATOR RUTR"/>
    <property type="match status" value="1"/>
</dbReference>
<comment type="caution">
    <text evidence="6">The sequence shown here is derived from an EMBL/GenBank/DDBJ whole genome shotgun (WGS) entry which is preliminary data.</text>
</comment>
<evidence type="ECO:0000256" key="3">
    <source>
        <dbReference type="ARBA" id="ARBA00023163"/>
    </source>
</evidence>
<dbReference type="OrthoDB" id="5525420at2"/>
<dbReference type="SUPFAM" id="SSF48498">
    <property type="entry name" value="Tetracyclin repressor-like, C-terminal domain"/>
    <property type="match status" value="1"/>
</dbReference>
<dbReference type="PROSITE" id="PS50977">
    <property type="entry name" value="HTH_TETR_2"/>
    <property type="match status" value="1"/>
</dbReference>
<dbReference type="InterPro" id="IPR036271">
    <property type="entry name" value="Tet_transcr_reg_TetR-rel_C_sf"/>
</dbReference>
<organism evidence="6 7">
    <name type="scientific">Cystobacter ferrugineus</name>
    <dbReference type="NCBI Taxonomy" id="83449"/>
    <lineage>
        <taxon>Bacteria</taxon>
        <taxon>Pseudomonadati</taxon>
        <taxon>Myxococcota</taxon>
        <taxon>Myxococcia</taxon>
        <taxon>Myxococcales</taxon>
        <taxon>Cystobacterineae</taxon>
        <taxon>Archangiaceae</taxon>
        <taxon>Cystobacter</taxon>
    </lineage>
</organism>
<dbReference type="PRINTS" id="PR00455">
    <property type="entry name" value="HTHTETR"/>
</dbReference>
<keyword evidence="1" id="KW-0805">Transcription regulation</keyword>
<dbReference type="InterPro" id="IPR001647">
    <property type="entry name" value="HTH_TetR"/>
</dbReference>
<dbReference type="EMBL" id="MPIN01000002">
    <property type="protein sequence ID" value="OJH41039.1"/>
    <property type="molecule type" value="Genomic_DNA"/>
</dbReference>
<name>A0A1L9BFK0_9BACT</name>
<dbReference type="GO" id="GO:0000976">
    <property type="term" value="F:transcription cis-regulatory region binding"/>
    <property type="evidence" value="ECO:0007669"/>
    <property type="project" value="TreeGrafter"/>
</dbReference>
<dbReference type="InterPro" id="IPR009057">
    <property type="entry name" value="Homeodomain-like_sf"/>
</dbReference>
<feature type="domain" description="HTH tetR-type" evidence="5">
    <location>
        <begin position="20"/>
        <end position="79"/>
    </location>
</feature>
<dbReference type="AlphaFoldDB" id="A0A1L9BFK0"/>
<evidence type="ECO:0000256" key="1">
    <source>
        <dbReference type="ARBA" id="ARBA00023015"/>
    </source>
</evidence>
<feature type="DNA-binding region" description="H-T-H motif" evidence="4">
    <location>
        <begin position="42"/>
        <end position="61"/>
    </location>
</feature>
<evidence type="ECO:0000256" key="2">
    <source>
        <dbReference type="ARBA" id="ARBA00023125"/>
    </source>
</evidence>
<keyword evidence="7" id="KW-1185">Reference proteome</keyword>
<protein>
    <recommendedName>
        <fullName evidence="5">HTH tetR-type domain-containing protein</fullName>
    </recommendedName>
</protein>
<dbReference type="GO" id="GO:0003700">
    <property type="term" value="F:DNA-binding transcription factor activity"/>
    <property type="evidence" value="ECO:0007669"/>
    <property type="project" value="TreeGrafter"/>
</dbReference>
<reference evidence="7" key="1">
    <citation type="submission" date="2016-11" db="EMBL/GenBank/DDBJ databases">
        <authorList>
            <person name="Shukria A."/>
            <person name="Stevens D.C."/>
        </authorList>
    </citation>
    <scope>NUCLEOTIDE SEQUENCE [LARGE SCALE GENOMIC DNA]</scope>
    <source>
        <strain evidence="7">Cbfe23</strain>
    </source>
</reference>
<keyword evidence="2 4" id="KW-0238">DNA-binding</keyword>
<dbReference type="SUPFAM" id="SSF46689">
    <property type="entry name" value="Homeodomain-like"/>
    <property type="match status" value="1"/>
</dbReference>
<evidence type="ECO:0000313" key="7">
    <source>
        <dbReference type="Proteomes" id="UP000182229"/>
    </source>
</evidence>
<dbReference type="PANTHER" id="PTHR30055:SF234">
    <property type="entry name" value="HTH-TYPE TRANSCRIPTIONAL REGULATOR BETI"/>
    <property type="match status" value="1"/>
</dbReference>
<evidence type="ECO:0000313" key="6">
    <source>
        <dbReference type="EMBL" id="OJH41039.1"/>
    </source>
</evidence>
<proteinExistence type="predicted"/>
<dbReference type="Gene3D" id="1.10.10.60">
    <property type="entry name" value="Homeodomain-like"/>
    <property type="match status" value="1"/>
</dbReference>
<gene>
    <name evidence="6" type="ORF">BON30_09035</name>
</gene>